<evidence type="ECO:0000313" key="6">
    <source>
        <dbReference type="Proteomes" id="UP000218332"/>
    </source>
</evidence>
<dbReference type="InterPro" id="IPR007428">
    <property type="entry name" value="MlaA"/>
</dbReference>
<evidence type="ECO:0000256" key="3">
    <source>
        <dbReference type="SAM" id="SignalP"/>
    </source>
</evidence>
<gene>
    <name evidence="5" type="ORF">C8D92_102312</name>
    <name evidence="4" type="ORF">CF392_02360</name>
</gene>
<keyword evidence="2 3" id="KW-0732">Signal</keyword>
<dbReference type="Proteomes" id="UP000245887">
    <property type="component" value="Unassembled WGS sequence"/>
</dbReference>
<dbReference type="GO" id="GO:0016020">
    <property type="term" value="C:membrane"/>
    <property type="evidence" value="ECO:0007669"/>
    <property type="project" value="InterPro"/>
</dbReference>
<accession>A0A2A2I7I7</accession>
<dbReference type="PANTHER" id="PTHR30035:SF3">
    <property type="entry name" value="INTERMEMBRANE PHOSPHOLIPID TRANSPORT SYSTEM LIPOPROTEIN MLAA"/>
    <property type="match status" value="1"/>
</dbReference>
<reference evidence="4 6" key="1">
    <citation type="submission" date="2017-07" db="EMBL/GenBank/DDBJ databases">
        <title>Tamlnaduibacter salinus (Mi-7) genome sequencing.</title>
        <authorList>
            <person name="Verma A."/>
            <person name="Krishnamurthi S."/>
        </authorList>
    </citation>
    <scope>NUCLEOTIDE SEQUENCE [LARGE SCALE GENOMIC DNA]</scope>
    <source>
        <strain evidence="4 6">Mi-7</strain>
    </source>
</reference>
<dbReference type="EMBL" id="QEKQ01000002">
    <property type="protein sequence ID" value="PVY78272.1"/>
    <property type="molecule type" value="Genomic_DNA"/>
</dbReference>
<evidence type="ECO:0000313" key="4">
    <source>
        <dbReference type="EMBL" id="PAV27003.1"/>
    </source>
</evidence>
<protein>
    <submittedName>
        <fullName evidence="5">Phospholipid-binding lipoprotein MlaA</fullName>
    </submittedName>
</protein>
<reference evidence="5 7" key="2">
    <citation type="submission" date="2018-04" db="EMBL/GenBank/DDBJ databases">
        <title>Genomic Encyclopedia of Type Strains, Phase IV (KMG-IV): sequencing the most valuable type-strain genomes for metagenomic binning, comparative biology and taxonomic classification.</title>
        <authorList>
            <person name="Goeker M."/>
        </authorList>
    </citation>
    <scope>NUCLEOTIDE SEQUENCE [LARGE SCALE GENOMIC DNA]</scope>
    <source>
        <strain evidence="5 7">DSM 28688</strain>
    </source>
</reference>
<proteinExistence type="inferred from homology"/>
<dbReference type="EMBL" id="NMPM01000010">
    <property type="protein sequence ID" value="PAV27003.1"/>
    <property type="molecule type" value="Genomic_DNA"/>
</dbReference>
<evidence type="ECO:0000256" key="2">
    <source>
        <dbReference type="ARBA" id="ARBA00022729"/>
    </source>
</evidence>
<dbReference type="Proteomes" id="UP000218332">
    <property type="component" value="Unassembled WGS sequence"/>
</dbReference>
<comment type="similarity">
    <text evidence="1">Belongs to the MlaA family.</text>
</comment>
<dbReference type="PANTHER" id="PTHR30035">
    <property type="entry name" value="LIPOPROTEIN VACJ-RELATED"/>
    <property type="match status" value="1"/>
</dbReference>
<name>A0A2A2I7I7_9GAMM</name>
<dbReference type="AlphaFoldDB" id="A0A2A2I7I7"/>
<evidence type="ECO:0000256" key="1">
    <source>
        <dbReference type="ARBA" id="ARBA00010634"/>
    </source>
</evidence>
<dbReference type="PRINTS" id="PR01805">
    <property type="entry name" value="VACJLIPOPROT"/>
</dbReference>
<dbReference type="OrthoDB" id="9785326at2"/>
<comment type="caution">
    <text evidence="4">The sequence shown here is derived from an EMBL/GenBank/DDBJ whole genome shotgun (WGS) entry which is preliminary data.</text>
</comment>
<keyword evidence="6" id="KW-1185">Reference proteome</keyword>
<sequence length="245" mass="27302">MRQAISRAVLMASTALLLAGPLHAQDAPEEDPYEDWNRDVYEFNVFVDTWFLKPVAKAYRFVTPDLVDQAITNVFANLGEAENLLNSMLQGKLESSVVAVGRFTYNTTFGLGGLIDVATVFGIPERPEDLGQTLGYWGMDSGPYIMLPFLGPSTGRDAAGLAGEFAVMPSSWDYIEEPEHWYLRGLQIVDTRADLIAAEGFLGGGDDYSFIRNAYLQRREYLINDGKIEKDPFTEGDDDLMLEDF</sequence>
<evidence type="ECO:0000313" key="5">
    <source>
        <dbReference type="EMBL" id="PVY78272.1"/>
    </source>
</evidence>
<dbReference type="GO" id="GO:0120010">
    <property type="term" value="P:intermembrane phospholipid transfer"/>
    <property type="evidence" value="ECO:0007669"/>
    <property type="project" value="TreeGrafter"/>
</dbReference>
<dbReference type="RefSeq" id="WP_095609866.1">
    <property type="nucleotide sequence ID" value="NZ_NMPM01000010.1"/>
</dbReference>
<dbReference type="Pfam" id="PF04333">
    <property type="entry name" value="MlaA"/>
    <property type="match status" value="1"/>
</dbReference>
<feature type="signal peptide" evidence="3">
    <location>
        <begin position="1"/>
        <end position="24"/>
    </location>
</feature>
<organism evidence="4 6">
    <name type="scientific">Tamilnaduibacter salinus</name>
    <dbReference type="NCBI Taxonomy" id="1484056"/>
    <lineage>
        <taxon>Bacteria</taxon>
        <taxon>Pseudomonadati</taxon>
        <taxon>Pseudomonadota</taxon>
        <taxon>Gammaproteobacteria</taxon>
        <taxon>Pseudomonadales</taxon>
        <taxon>Marinobacteraceae</taxon>
        <taxon>Tamilnaduibacter</taxon>
    </lineage>
</organism>
<feature type="chain" id="PRO_5036035276" evidence="3">
    <location>
        <begin position="25"/>
        <end position="245"/>
    </location>
</feature>
<evidence type="ECO:0000313" key="7">
    <source>
        <dbReference type="Proteomes" id="UP000245887"/>
    </source>
</evidence>
<keyword evidence="5" id="KW-0449">Lipoprotein</keyword>